<evidence type="ECO:0000256" key="3">
    <source>
        <dbReference type="ARBA" id="ARBA00022514"/>
    </source>
</evidence>
<dbReference type="SUPFAM" id="SSF55331">
    <property type="entry name" value="Tautomerase/MIF"/>
    <property type="match status" value="1"/>
</dbReference>
<comment type="catalytic activity">
    <reaction evidence="6">
        <text>3-phenylpyruvate = enol-phenylpyruvate</text>
        <dbReference type="Rhea" id="RHEA:17097"/>
        <dbReference type="ChEBI" id="CHEBI:16815"/>
        <dbReference type="ChEBI" id="CHEBI:18005"/>
        <dbReference type="EC" id="5.3.2.1"/>
    </reaction>
</comment>
<protein>
    <recommendedName>
        <fullName evidence="12">L-dopachrome isomerase</fullName>
        <ecNumber evidence="9">5.3.2.1</ecNumber>
        <ecNumber evidence="8">5.3.3.12</ecNumber>
    </recommendedName>
    <alternativeName>
        <fullName evidence="10">L-dopachrome tautomerase</fullName>
    </alternativeName>
    <alternativeName>
        <fullName evidence="11">Phenylpyruvate tautomerase</fullName>
    </alternativeName>
</protein>
<comment type="similarity">
    <text evidence="2">Belongs to the MIF family.</text>
</comment>
<evidence type="ECO:0000256" key="5">
    <source>
        <dbReference type="ARBA" id="ARBA00023235"/>
    </source>
</evidence>
<evidence type="ECO:0000256" key="7">
    <source>
        <dbReference type="ARBA" id="ARBA00036823"/>
    </source>
</evidence>
<dbReference type="Proteomes" id="UP001174936">
    <property type="component" value="Unassembled WGS sequence"/>
</dbReference>
<evidence type="ECO:0000256" key="11">
    <source>
        <dbReference type="ARBA" id="ARBA00041912"/>
    </source>
</evidence>
<dbReference type="GO" id="GO:0005576">
    <property type="term" value="C:extracellular region"/>
    <property type="evidence" value="ECO:0007669"/>
    <property type="project" value="UniProtKB-SubCell"/>
</dbReference>
<evidence type="ECO:0000256" key="6">
    <source>
        <dbReference type="ARBA" id="ARBA00036735"/>
    </source>
</evidence>
<evidence type="ECO:0000256" key="4">
    <source>
        <dbReference type="ARBA" id="ARBA00022525"/>
    </source>
</evidence>
<evidence type="ECO:0000256" key="12">
    <source>
        <dbReference type="ARBA" id="ARBA00042730"/>
    </source>
</evidence>
<feature type="region of interest" description="Disordered" evidence="13">
    <location>
        <begin position="1"/>
        <end position="78"/>
    </location>
</feature>
<dbReference type="EMBL" id="JAULSV010000004">
    <property type="protein sequence ID" value="KAK0646498.1"/>
    <property type="molecule type" value="Genomic_DNA"/>
</dbReference>
<dbReference type="EC" id="5.3.3.12" evidence="8"/>
<sequence>MSRPLSPVPASRIPGPKKAAVPANTPKLSFSERKAQKENMTPSNLADGGRRIMRDTTRPPPGDITRSGSNKSQAGLGKRRSNVNFFEDAFSVGENSAAKERVRGDAIVFAEVKTNVIISDEFTFITELSCHLSTRYQRPMSSIVVSLHHGACMFFAGSFDAAYVMTISALPSQLLPTTNKRNAALIQKHMEEAIGVLPKRGLLRFVPTQEENMANNGKTMAGEIDELERSGCITPTPEAVSSMEDGPNNRKSKARRKLSVKSLTNFRPPSGIDVPAPELTPPASADEGLPVIPGSPPILPRKQSDAEKPAVPQKSLSKKAKRKKSFVSTIFSRTGSKSEYNPGLAAIPGEQV</sequence>
<dbReference type="EC" id="5.3.2.1" evidence="9"/>
<evidence type="ECO:0000256" key="9">
    <source>
        <dbReference type="ARBA" id="ARBA00039086"/>
    </source>
</evidence>
<comment type="catalytic activity">
    <reaction evidence="7">
        <text>L-dopachrome = 5,6-dihydroxyindole-2-carboxylate</text>
        <dbReference type="Rhea" id="RHEA:13041"/>
        <dbReference type="ChEBI" id="CHEBI:16875"/>
        <dbReference type="ChEBI" id="CHEBI:57509"/>
        <dbReference type="EC" id="5.3.3.12"/>
    </reaction>
</comment>
<evidence type="ECO:0000256" key="13">
    <source>
        <dbReference type="SAM" id="MobiDB-lite"/>
    </source>
</evidence>
<keyword evidence="15" id="KW-1185">Reference proteome</keyword>
<feature type="compositionally biased region" description="Basic residues" evidence="13">
    <location>
        <begin position="250"/>
        <end position="259"/>
    </location>
</feature>
<evidence type="ECO:0000313" key="14">
    <source>
        <dbReference type="EMBL" id="KAK0646498.1"/>
    </source>
</evidence>
<feature type="region of interest" description="Disordered" evidence="13">
    <location>
        <begin position="235"/>
        <end position="352"/>
    </location>
</feature>
<accession>A0AA39Y5N4</accession>
<evidence type="ECO:0000256" key="2">
    <source>
        <dbReference type="ARBA" id="ARBA00005851"/>
    </source>
</evidence>
<dbReference type="PANTHER" id="PTHR11954">
    <property type="entry name" value="D-DOPACHROME DECARBOXYLASE"/>
    <property type="match status" value="1"/>
</dbReference>
<keyword evidence="4" id="KW-0964">Secreted</keyword>
<feature type="compositionally biased region" description="Basic and acidic residues" evidence="13">
    <location>
        <begin position="48"/>
        <end position="57"/>
    </location>
</feature>
<evidence type="ECO:0000256" key="1">
    <source>
        <dbReference type="ARBA" id="ARBA00004613"/>
    </source>
</evidence>
<dbReference type="Gene3D" id="3.30.429.10">
    <property type="entry name" value="Macrophage Migration Inhibitory Factor"/>
    <property type="match status" value="1"/>
</dbReference>
<evidence type="ECO:0000313" key="15">
    <source>
        <dbReference type="Proteomes" id="UP001174936"/>
    </source>
</evidence>
<evidence type="ECO:0000256" key="10">
    <source>
        <dbReference type="ARBA" id="ARBA00041631"/>
    </source>
</evidence>
<organism evidence="14 15">
    <name type="scientific">Cercophora newfieldiana</name>
    <dbReference type="NCBI Taxonomy" id="92897"/>
    <lineage>
        <taxon>Eukaryota</taxon>
        <taxon>Fungi</taxon>
        <taxon>Dikarya</taxon>
        <taxon>Ascomycota</taxon>
        <taxon>Pezizomycotina</taxon>
        <taxon>Sordariomycetes</taxon>
        <taxon>Sordariomycetidae</taxon>
        <taxon>Sordariales</taxon>
        <taxon>Lasiosphaeriaceae</taxon>
        <taxon>Cercophora</taxon>
    </lineage>
</organism>
<dbReference type="InterPro" id="IPR001398">
    <property type="entry name" value="Macrophage_inhib_fac"/>
</dbReference>
<name>A0AA39Y5N4_9PEZI</name>
<reference evidence="14" key="1">
    <citation type="submission" date="2023-06" db="EMBL/GenBank/DDBJ databases">
        <title>Genome-scale phylogeny and comparative genomics of the fungal order Sordariales.</title>
        <authorList>
            <consortium name="Lawrence Berkeley National Laboratory"/>
            <person name="Hensen N."/>
            <person name="Bonometti L."/>
            <person name="Westerberg I."/>
            <person name="Brannstrom I.O."/>
            <person name="Guillou S."/>
            <person name="Cros-Aarteil S."/>
            <person name="Calhoun S."/>
            <person name="Haridas S."/>
            <person name="Kuo A."/>
            <person name="Mondo S."/>
            <person name="Pangilinan J."/>
            <person name="Riley R."/>
            <person name="Labutti K."/>
            <person name="Andreopoulos B."/>
            <person name="Lipzen A."/>
            <person name="Chen C."/>
            <person name="Yanf M."/>
            <person name="Daum C."/>
            <person name="Ng V."/>
            <person name="Clum A."/>
            <person name="Steindorff A."/>
            <person name="Ohm R."/>
            <person name="Martin F."/>
            <person name="Silar P."/>
            <person name="Natvig D."/>
            <person name="Lalanne C."/>
            <person name="Gautier V."/>
            <person name="Ament-Velasquez S.L."/>
            <person name="Kruys A."/>
            <person name="Hutchinson M.I."/>
            <person name="Powell A.J."/>
            <person name="Barry K."/>
            <person name="Miller A.N."/>
            <person name="Grigoriev I.V."/>
            <person name="Debuchy R."/>
            <person name="Gladieux P."/>
            <person name="Thoren M.H."/>
            <person name="Johannesson H."/>
        </authorList>
    </citation>
    <scope>NUCLEOTIDE SEQUENCE</scope>
    <source>
        <strain evidence="14">SMH2532-1</strain>
    </source>
</reference>
<dbReference type="AlphaFoldDB" id="A0AA39Y5N4"/>
<gene>
    <name evidence="14" type="ORF">B0T16DRAFT_413572</name>
</gene>
<dbReference type="GO" id="GO:0050178">
    <property type="term" value="F:phenylpyruvate tautomerase activity"/>
    <property type="evidence" value="ECO:0007669"/>
    <property type="project" value="UniProtKB-EC"/>
</dbReference>
<evidence type="ECO:0000256" key="8">
    <source>
        <dbReference type="ARBA" id="ARBA00038932"/>
    </source>
</evidence>
<comment type="caution">
    <text evidence="14">The sequence shown here is derived from an EMBL/GenBank/DDBJ whole genome shotgun (WGS) entry which is preliminary data.</text>
</comment>
<proteinExistence type="inferred from homology"/>
<dbReference type="GO" id="GO:0004167">
    <property type="term" value="F:dopachrome isomerase activity"/>
    <property type="evidence" value="ECO:0007669"/>
    <property type="project" value="UniProtKB-EC"/>
</dbReference>
<dbReference type="Pfam" id="PF01187">
    <property type="entry name" value="MIF"/>
    <property type="match status" value="1"/>
</dbReference>
<dbReference type="PANTHER" id="PTHR11954:SF6">
    <property type="entry name" value="MACROPHAGE MIGRATION INHIBITORY FACTOR"/>
    <property type="match status" value="1"/>
</dbReference>
<feature type="compositionally biased region" description="Polar residues" evidence="13">
    <location>
        <begin position="329"/>
        <end position="339"/>
    </location>
</feature>
<feature type="compositionally biased region" description="Basic residues" evidence="13">
    <location>
        <begin position="316"/>
        <end position="325"/>
    </location>
</feature>
<keyword evidence="5" id="KW-0413">Isomerase</keyword>
<dbReference type="InterPro" id="IPR014347">
    <property type="entry name" value="Tautomerase/MIF_sf"/>
</dbReference>
<keyword evidence="3" id="KW-0202">Cytokine</keyword>
<comment type="subcellular location">
    <subcellularLocation>
        <location evidence="1">Secreted</location>
    </subcellularLocation>
</comment>